<dbReference type="AlphaFoldDB" id="I7IG66"/>
<evidence type="ECO:0000313" key="2">
    <source>
        <dbReference type="EMBL" id="CCH50957.1"/>
    </source>
</evidence>
<feature type="compositionally biased region" description="Low complexity" evidence="1">
    <location>
        <begin position="7"/>
        <end position="18"/>
    </location>
</feature>
<feature type="region of interest" description="Disordered" evidence="1">
    <location>
        <begin position="1"/>
        <end position="37"/>
    </location>
</feature>
<feature type="compositionally biased region" description="Basic and acidic residues" evidence="1">
    <location>
        <begin position="22"/>
        <end position="37"/>
    </location>
</feature>
<gene>
    <name evidence="2" type="primary">T1.5</name>
</gene>
<name>I7IG66_9ROSA</name>
<reference evidence="2" key="1">
    <citation type="journal article" date="2012" name="Tree Genet. Genomes">
        <title>A Candidate Gene for Fire Blight Resistance in Malus . robusta 5 is Coding for a CC-NBS-LRR.</title>
        <authorList>
            <person name="Fahrentrapp J."/>
            <person name="Broggini G.A.L."/>
            <person name="Kellerhals M."/>
            <person name="Peil A."/>
            <person name="Richter K."/>
            <person name="Zini E."/>
            <person name="Gessler C."/>
        </authorList>
    </citation>
    <scope>NUCLEOTIDE SEQUENCE</scope>
</reference>
<dbReference type="EMBL" id="HE805489">
    <property type="protein sequence ID" value="CCH50957.1"/>
    <property type="molecule type" value="Genomic_DNA"/>
</dbReference>
<organism evidence="2">
    <name type="scientific">Malus x robusta</name>
    <dbReference type="NCBI Taxonomy" id="1184610"/>
    <lineage>
        <taxon>Eukaryota</taxon>
        <taxon>Viridiplantae</taxon>
        <taxon>Streptophyta</taxon>
        <taxon>Embryophyta</taxon>
        <taxon>Tracheophyta</taxon>
        <taxon>Spermatophyta</taxon>
        <taxon>Magnoliopsida</taxon>
        <taxon>eudicotyledons</taxon>
        <taxon>Gunneridae</taxon>
        <taxon>Pentapetalae</taxon>
        <taxon>rosids</taxon>
        <taxon>fabids</taxon>
        <taxon>Rosales</taxon>
        <taxon>Rosaceae</taxon>
        <taxon>Amygdaloideae</taxon>
        <taxon>Maleae</taxon>
        <taxon>Malus</taxon>
    </lineage>
</organism>
<sequence length="109" mass="12477">MNEDFFFKFNRSNKNPRNSNRKICEKFRRDSKESRPNSDVRRLLVVRDMNHRFRAVAASHAVVGDTMKGVGIFGFKSRSVVLRGLFWGEGELQALGLCRAGKEPMVPGF</sequence>
<accession>I7IG66</accession>
<proteinExistence type="predicted"/>
<protein>
    <submittedName>
        <fullName evidence="2">T1.5 protein</fullName>
    </submittedName>
</protein>
<evidence type="ECO:0000256" key="1">
    <source>
        <dbReference type="SAM" id="MobiDB-lite"/>
    </source>
</evidence>